<comment type="caution">
    <text evidence="7">The sequence shown here is derived from an EMBL/GenBank/DDBJ whole genome shotgun (WGS) entry which is preliminary data.</text>
</comment>
<dbReference type="Proteomes" id="UP000523139">
    <property type="component" value="Unassembled WGS sequence"/>
</dbReference>
<dbReference type="GO" id="GO:0003700">
    <property type="term" value="F:DNA-binding transcription factor activity"/>
    <property type="evidence" value="ECO:0007669"/>
    <property type="project" value="TreeGrafter"/>
</dbReference>
<dbReference type="InterPro" id="IPR001647">
    <property type="entry name" value="HTH_TetR"/>
</dbReference>
<evidence type="ECO:0000313" key="7">
    <source>
        <dbReference type="EMBL" id="NLS10491.1"/>
    </source>
</evidence>
<dbReference type="Pfam" id="PF13977">
    <property type="entry name" value="TetR_C_6"/>
    <property type="match status" value="1"/>
</dbReference>
<name>A0A7X8TKJ1_9MICC</name>
<evidence type="ECO:0000313" key="8">
    <source>
        <dbReference type="Proteomes" id="UP000523139"/>
    </source>
</evidence>
<gene>
    <name evidence="7" type="ORF">HGQ17_10915</name>
</gene>
<dbReference type="PRINTS" id="PR00455">
    <property type="entry name" value="HTHTETR"/>
</dbReference>
<dbReference type="SUPFAM" id="SSF46689">
    <property type="entry name" value="Homeodomain-like"/>
    <property type="match status" value="1"/>
</dbReference>
<evidence type="ECO:0000259" key="6">
    <source>
        <dbReference type="PROSITE" id="PS50977"/>
    </source>
</evidence>
<organism evidence="7 8">
    <name type="scientific">Nesterenkonia sedimenti</name>
    <dbReference type="NCBI Taxonomy" id="1463632"/>
    <lineage>
        <taxon>Bacteria</taxon>
        <taxon>Bacillati</taxon>
        <taxon>Actinomycetota</taxon>
        <taxon>Actinomycetes</taxon>
        <taxon>Micrococcales</taxon>
        <taxon>Micrococcaceae</taxon>
        <taxon>Nesterenkonia</taxon>
    </lineage>
</organism>
<dbReference type="Pfam" id="PF00440">
    <property type="entry name" value="TetR_N"/>
    <property type="match status" value="1"/>
</dbReference>
<feature type="domain" description="HTH tetR-type" evidence="6">
    <location>
        <begin position="9"/>
        <end position="69"/>
    </location>
</feature>
<keyword evidence="3 5" id="KW-0238">DNA-binding</keyword>
<protein>
    <submittedName>
        <fullName evidence="7">TetR family transcriptional regulator</fullName>
    </submittedName>
</protein>
<dbReference type="InterPro" id="IPR050109">
    <property type="entry name" value="HTH-type_TetR-like_transc_reg"/>
</dbReference>
<dbReference type="PANTHER" id="PTHR30055">
    <property type="entry name" value="HTH-TYPE TRANSCRIPTIONAL REGULATOR RUTR"/>
    <property type="match status" value="1"/>
</dbReference>
<keyword evidence="1" id="KW-0678">Repressor</keyword>
<dbReference type="PROSITE" id="PS50977">
    <property type="entry name" value="HTH_TETR_2"/>
    <property type="match status" value="1"/>
</dbReference>
<dbReference type="AlphaFoldDB" id="A0A7X8TKJ1"/>
<evidence type="ECO:0000256" key="1">
    <source>
        <dbReference type="ARBA" id="ARBA00022491"/>
    </source>
</evidence>
<reference evidence="7 8" key="1">
    <citation type="submission" date="2020-04" db="EMBL/GenBank/DDBJ databases">
        <title>Nesterenkonia sp. nov., isolated from marine sediment.</title>
        <authorList>
            <person name="Zhang G."/>
        </authorList>
    </citation>
    <scope>NUCLEOTIDE SEQUENCE [LARGE SCALE GENOMIC DNA]</scope>
    <source>
        <strain evidence="7 8">MY13</strain>
    </source>
</reference>
<evidence type="ECO:0000256" key="2">
    <source>
        <dbReference type="ARBA" id="ARBA00023015"/>
    </source>
</evidence>
<dbReference type="InterPro" id="IPR036271">
    <property type="entry name" value="Tet_transcr_reg_TetR-rel_C_sf"/>
</dbReference>
<dbReference type="Gene3D" id="1.10.357.10">
    <property type="entry name" value="Tetracycline Repressor, domain 2"/>
    <property type="match status" value="1"/>
</dbReference>
<dbReference type="GO" id="GO:0000976">
    <property type="term" value="F:transcription cis-regulatory region binding"/>
    <property type="evidence" value="ECO:0007669"/>
    <property type="project" value="TreeGrafter"/>
</dbReference>
<keyword evidence="2" id="KW-0805">Transcription regulation</keyword>
<dbReference type="RefSeq" id="WP_168887972.1">
    <property type="nucleotide sequence ID" value="NZ_JABAHY010000010.1"/>
</dbReference>
<evidence type="ECO:0000256" key="4">
    <source>
        <dbReference type="ARBA" id="ARBA00023163"/>
    </source>
</evidence>
<evidence type="ECO:0000256" key="3">
    <source>
        <dbReference type="ARBA" id="ARBA00023125"/>
    </source>
</evidence>
<dbReference type="InterPro" id="IPR039538">
    <property type="entry name" value="BetI_C"/>
</dbReference>
<accession>A0A7X8TKJ1</accession>
<keyword evidence="4" id="KW-0804">Transcription</keyword>
<evidence type="ECO:0000256" key="5">
    <source>
        <dbReference type="PROSITE-ProRule" id="PRU00335"/>
    </source>
</evidence>
<keyword evidence="8" id="KW-1185">Reference proteome</keyword>
<dbReference type="EMBL" id="JABAHY010000010">
    <property type="protein sequence ID" value="NLS10491.1"/>
    <property type="molecule type" value="Genomic_DNA"/>
</dbReference>
<dbReference type="InterPro" id="IPR009057">
    <property type="entry name" value="Homeodomain-like_sf"/>
</dbReference>
<dbReference type="SUPFAM" id="SSF48498">
    <property type="entry name" value="Tetracyclin repressor-like, C-terminal domain"/>
    <property type="match status" value="1"/>
</dbReference>
<dbReference type="PANTHER" id="PTHR30055:SF228">
    <property type="entry name" value="TRANSCRIPTIONAL REGULATOR-RELATED"/>
    <property type="match status" value="1"/>
</dbReference>
<feature type="DNA-binding region" description="H-T-H motif" evidence="5">
    <location>
        <begin position="32"/>
        <end position="51"/>
    </location>
</feature>
<proteinExistence type="predicted"/>
<sequence>MATPRLSPSDRRRLIVAAARTVMLKSGLTGASLRDIAQAADVSVGTVTYHFRSVNEILQEVVTQESQGFYASVVAEARAAEDPRKGLRALMEPMFADTDTVREHWKIWADYWGLVGRRPEIASAYADQIRLWEDACTEVISQGVEAGVFNDVPPRETALKLAAYSDGIGVQRAQSVPSLDSERSITWMLEFASHLLGCEF</sequence>